<dbReference type="Proteomes" id="UP001151002">
    <property type="component" value="Unassembled WGS sequence"/>
</dbReference>
<evidence type="ECO:0000313" key="6">
    <source>
        <dbReference type="Proteomes" id="UP001151002"/>
    </source>
</evidence>
<dbReference type="GO" id="GO:0003677">
    <property type="term" value="F:DNA binding"/>
    <property type="evidence" value="ECO:0007669"/>
    <property type="project" value="UniProtKB-KW"/>
</dbReference>
<dbReference type="EMBL" id="JAPNTZ010000026">
    <property type="protein sequence ID" value="MCY1145441.1"/>
    <property type="molecule type" value="Genomic_DNA"/>
</dbReference>
<dbReference type="SUPFAM" id="SSF53822">
    <property type="entry name" value="Periplasmic binding protein-like I"/>
    <property type="match status" value="1"/>
</dbReference>
<dbReference type="PANTHER" id="PTHR30146">
    <property type="entry name" value="LACI-RELATED TRANSCRIPTIONAL REPRESSOR"/>
    <property type="match status" value="1"/>
</dbReference>
<sequence>MRDERRPTLTDVAERAGVSKSLVSLVMRDEPGAGAETRRRVLEAAGQLGYQPDSRARLLRSGRSRLLGVVFGIQHPFHADLVTGLYTAARETGYELALSAVTADRDEAEAIAGLLQDRCEALILLGPHSSAASLARLSGRMPVVSLARPVRHTGVDVVRSADAEGSGLAVDHLAGLGHTAIAHIDGGRAPGAAERRRGYRAAMDRHGLTGRILPGGLTESEGAAAARALLADPPTAVTVFNDRCATGVLDVLSRNGIAVPDELSMVGYDDSSLARLAHINLTTVAQDVTTMTRSALTRAIARVQNEPITRREIIVPPHLVVRGTTAPPA</sequence>
<dbReference type="InterPro" id="IPR028082">
    <property type="entry name" value="Peripla_BP_I"/>
</dbReference>
<protein>
    <submittedName>
        <fullName evidence="5">LacI family DNA-binding transcriptional regulator</fullName>
    </submittedName>
</protein>
<keyword evidence="6" id="KW-1185">Reference proteome</keyword>
<reference evidence="5" key="1">
    <citation type="submission" date="2022-11" db="EMBL/GenBank/DDBJ databases">
        <authorList>
            <person name="Somphong A."/>
            <person name="Phongsopitanun W."/>
        </authorList>
    </citation>
    <scope>NUCLEOTIDE SEQUENCE</scope>
    <source>
        <strain evidence="5">Pm04-4</strain>
    </source>
</reference>
<dbReference type="SUPFAM" id="SSF47413">
    <property type="entry name" value="lambda repressor-like DNA-binding domains"/>
    <property type="match status" value="1"/>
</dbReference>
<dbReference type="CDD" id="cd06267">
    <property type="entry name" value="PBP1_LacI_sugar_binding-like"/>
    <property type="match status" value="1"/>
</dbReference>
<keyword evidence="1" id="KW-0805">Transcription regulation</keyword>
<dbReference type="RefSeq" id="WP_267570060.1">
    <property type="nucleotide sequence ID" value="NZ_JAPNTZ010000026.1"/>
</dbReference>
<evidence type="ECO:0000256" key="1">
    <source>
        <dbReference type="ARBA" id="ARBA00023015"/>
    </source>
</evidence>
<evidence type="ECO:0000313" key="5">
    <source>
        <dbReference type="EMBL" id="MCY1145441.1"/>
    </source>
</evidence>
<dbReference type="SMART" id="SM00354">
    <property type="entry name" value="HTH_LACI"/>
    <property type="match status" value="1"/>
</dbReference>
<dbReference type="CDD" id="cd01392">
    <property type="entry name" value="HTH_LacI"/>
    <property type="match status" value="1"/>
</dbReference>
<name>A0ABT4BG61_9ACTN</name>
<dbReference type="Pfam" id="PF13377">
    <property type="entry name" value="Peripla_BP_3"/>
    <property type="match status" value="1"/>
</dbReference>
<organism evidence="5 6">
    <name type="scientific">Paractinoplanes pyxinae</name>
    <dbReference type="NCBI Taxonomy" id="2997416"/>
    <lineage>
        <taxon>Bacteria</taxon>
        <taxon>Bacillati</taxon>
        <taxon>Actinomycetota</taxon>
        <taxon>Actinomycetes</taxon>
        <taxon>Micromonosporales</taxon>
        <taxon>Micromonosporaceae</taxon>
        <taxon>Paractinoplanes</taxon>
    </lineage>
</organism>
<dbReference type="Pfam" id="PF00356">
    <property type="entry name" value="LacI"/>
    <property type="match status" value="1"/>
</dbReference>
<feature type="domain" description="HTH lacI-type" evidence="4">
    <location>
        <begin position="7"/>
        <end position="61"/>
    </location>
</feature>
<dbReference type="InterPro" id="IPR046335">
    <property type="entry name" value="LacI/GalR-like_sensor"/>
</dbReference>
<dbReference type="Gene3D" id="1.10.260.40">
    <property type="entry name" value="lambda repressor-like DNA-binding domains"/>
    <property type="match status" value="1"/>
</dbReference>
<dbReference type="InterPro" id="IPR000843">
    <property type="entry name" value="HTH_LacI"/>
</dbReference>
<accession>A0ABT4BG61</accession>
<evidence type="ECO:0000256" key="3">
    <source>
        <dbReference type="ARBA" id="ARBA00023163"/>
    </source>
</evidence>
<evidence type="ECO:0000256" key="2">
    <source>
        <dbReference type="ARBA" id="ARBA00023125"/>
    </source>
</evidence>
<proteinExistence type="predicted"/>
<dbReference type="PANTHER" id="PTHR30146:SF109">
    <property type="entry name" value="HTH-TYPE TRANSCRIPTIONAL REGULATOR GALS"/>
    <property type="match status" value="1"/>
</dbReference>
<keyword evidence="3" id="KW-0804">Transcription</keyword>
<dbReference type="Gene3D" id="3.40.50.2300">
    <property type="match status" value="2"/>
</dbReference>
<comment type="caution">
    <text evidence="5">The sequence shown here is derived from an EMBL/GenBank/DDBJ whole genome shotgun (WGS) entry which is preliminary data.</text>
</comment>
<keyword evidence="2 5" id="KW-0238">DNA-binding</keyword>
<evidence type="ECO:0000259" key="4">
    <source>
        <dbReference type="PROSITE" id="PS50932"/>
    </source>
</evidence>
<gene>
    <name evidence="5" type="ORF">OWR29_46195</name>
</gene>
<dbReference type="InterPro" id="IPR010982">
    <property type="entry name" value="Lambda_DNA-bd_dom_sf"/>
</dbReference>
<dbReference type="PROSITE" id="PS50932">
    <property type="entry name" value="HTH_LACI_2"/>
    <property type="match status" value="1"/>
</dbReference>